<dbReference type="Proteomes" id="UP000046392">
    <property type="component" value="Unplaced"/>
</dbReference>
<dbReference type="WBParaSite" id="SPAL_0000332775.1">
    <property type="protein sequence ID" value="SPAL_0000332775.1"/>
    <property type="gene ID" value="SPAL_0000332775"/>
</dbReference>
<protein>
    <submittedName>
        <fullName evidence="3">Venom peptide</fullName>
    </submittedName>
</protein>
<evidence type="ECO:0000313" key="3">
    <source>
        <dbReference type="WBParaSite" id="SPAL_0000332775.1"/>
    </source>
</evidence>
<feature type="chain" id="PRO_5005894034" evidence="1">
    <location>
        <begin position="23"/>
        <end position="40"/>
    </location>
</feature>
<name>A0A0N5BBB9_STREA</name>
<organism evidence="2 3">
    <name type="scientific">Strongyloides papillosus</name>
    <name type="common">Intestinal threadworm</name>
    <dbReference type="NCBI Taxonomy" id="174720"/>
    <lineage>
        <taxon>Eukaryota</taxon>
        <taxon>Metazoa</taxon>
        <taxon>Ecdysozoa</taxon>
        <taxon>Nematoda</taxon>
        <taxon>Chromadorea</taxon>
        <taxon>Rhabditida</taxon>
        <taxon>Tylenchina</taxon>
        <taxon>Panagrolaimomorpha</taxon>
        <taxon>Strongyloidoidea</taxon>
        <taxon>Strongyloididae</taxon>
        <taxon>Strongyloides</taxon>
    </lineage>
</organism>
<proteinExistence type="predicted"/>
<keyword evidence="1" id="KW-0732">Signal</keyword>
<feature type="signal peptide" evidence="1">
    <location>
        <begin position="1"/>
        <end position="22"/>
    </location>
</feature>
<evidence type="ECO:0000256" key="1">
    <source>
        <dbReference type="SAM" id="SignalP"/>
    </source>
</evidence>
<sequence>MYCSTFYCIVLIYFVGVQFTEAEDLTACTKADDCKVVKES</sequence>
<dbReference type="AlphaFoldDB" id="A0A0N5BBB9"/>
<accession>A0A0N5BBB9</accession>
<reference evidence="3" key="1">
    <citation type="submission" date="2017-02" db="UniProtKB">
        <authorList>
            <consortium name="WormBaseParasite"/>
        </authorList>
    </citation>
    <scope>IDENTIFICATION</scope>
</reference>
<keyword evidence="2" id="KW-1185">Reference proteome</keyword>
<evidence type="ECO:0000313" key="2">
    <source>
        <dbReference type="Proteomes" id="UP000046392"/>
    </source>
</evidence>